<feature type="signal peptide" evidence="4">
    <location>
        <begin position="1"/>
        <end position="31"/>
    </location>
</feature>
<dbReference type="GO" id="GO:0009055">
    <property type="term" value="F:electron transfer activity"/>
    <property type="evidence" value="ECO:0007669"/>
    <property type="project" value="InterPro"/>
</dbReference>
<keyword evidence="4" id="KW-0732">Signal</keyword>
<dbReference type="EMBL" id="CP060412">
    <property type="protein sequence ID" value="QNK01283.1"/>
    <property type="molecule type" value="Genomic_DNA"/>
</dbReference>
<dbReference type="Proteomes" id="UP000515873">
    <property type="component" value="Chromosome"/>
</dbReference>
<dbReference type="RefSeq" id="WP_187056745.1">
    <property type="nucleotide sequence ID" value="NZ_CP060412.1"/>
</dbReference>
<feature type="chain" id="PRO_5028940873" evidence="4">
    <location>
        <begin position="32"/>
        <end position="442"/>
    </location>
</feature>
<gene>
    <name evidence="6" type="ORF">H8F01_19915</name>
</gene>
<dbReference type="GO" id="GO:0020037">
    <property type="term" value="F:heme binding"/>
    <property type="evidence" value="ECO:0007669"/>
    <property type="project" value="InterPro"/>
</dbReference>
<organism evidence="6 7">
    <name type="scientific">Dyella telluris</name>
    <dbReference type="NCBI Taxonomy" id="2763498"/>
    <lineage>
        <taxon>Bacteria</taxon>
        <taxon>Pseudomonadati</taxon>
        <taxon>Pseudomonadota</taxon>
        <taxon>Gammaproteobacteria</taxon>
        <taxon>Lysobacterales</taxon>
        <taxon>Rhodanobacteraceae</taxon>
        <taxon>Dyella</taxon>
    </lineage>
</organism>
<dbReference type="PROSITE" id="PS51007">
    <property type="entry name" value="CYTC"/>
    <property type="match status" value="1"/>
</dbReference>
<evidence type="ECO:0000259" key="5">
    <source>
        <dbReference type="PROSITE" id="PS51007"/>
    </source>
</evidence>
<dbReference type="GO" id="GO:0046872">
    <property type="term" value="F:metal ion binding"/>
    <property type="evidence" value="ECO:0007669"/>
    <property type="project" value="UniProtKB-KW"/>
</dbReference>
<name>A0A7G8Q3C5_9GAMM</name>
<proteinExistence type="predicted"/>
<reference evidence="6 7" key="1">
    <citation type="submission" date="2020-08" db="EMBL/GenBank/DDBJ databases">
        <title>Dyella sp. G9 isolated from forest soil.</title>
        <authorList>
            <person name="Fu J."/>
            <person name="Qiu L."/>
        </authorList>
    </citation>
    <scope>NUCLEOTIDE SEQUENCE [LARGE SCALE GENOMIC DNA]</scope>
    <source>
        <strain evidence="6 7">G9</strain>
    </source>
</reference>
<evidence type="ECO:0000256" key="2">
    <source>
        <dbReference type="ARBA" id="ARBA00023004"/>
    </source>
</evidence>
<dbReference type="KEGG" id="dtl:H8F01_19915"/>
<dbReference type="AlphaFoldDB" id="A0A7G8Q3C5"/>
<dbReference type="InterPro" id="IPR009056">
    <property type="entry name" value="Cyt_c-like_dom"/>
</dbReference>
<accession>A0A7G8Q3C5</accession>
<evidence type="ECO:0000256" key="1">
    <source>
        <dbReference type="ARBA" id="ARBA00022723"/>
    </source>
</evidence>
<keyword evidence="1 3" id="KW-0479">Metal-binding</keyword>
<protein>
    <submittedName>
        <fullName evidence="6">Cytochrome C</fullName>
    </submittedName>
</protein>
<evidence type="ECO:0000256" key="4">
    <source>
        <dbReference type="SAM" id="SignalP"/>
    </source>
</evidence>
<feature type="domain" description="Cytochrome c" evidence="5">
    <location>
        <begin position="23"/>
        <end position="150"/>
    </location>
</feature>
<keyword evidence="7" id="KW-1185">Reference proteome</keyword>
<keyword evidence="3" id="KW-0349">Heme</keyword>
<evidence type="ECO:0000313" key="6">
    <source>
        <dbReference type="EMBL" id="QNK01283.1"/>
    </source>
</evidence>
<evidence type="ECO:0000313" key="7">
    <source>
        <dbReference type="Proteomes" id="UP000515873"/>
    </source>
</evidence>
<keyword evidence="2 3" id="KW-0408">Iron</keyword>
<sequence>MLASLNRHWLVVTPYAVMAMLLVLASGGARAVPAYARQTGSACADCHAGAYGPALTPYGIRFKLNGYTDTDGQGVKIPLAAQLVGTHTVPERGDNTTQLTEADIYLAGRINDHLGGFVKVETDNNGKDQFSTRLSNLDLRFVAKDLKIAGKDTIVGVSINNSPGFDDPIGVLPNASTLGPPAISGTLLNLSSPNSLYNRVIGGGVYALYADNWYGELGTYNSMPTSVQDHLGYNEAGDPGHLSDTGYARFAYMKDMKRQFFSLGVVALSTTRRLPRNAPGDDIFDLGYDLTYQFLGNRDHIVQVSYVNILEQRDYGSTPTINGVVAKPHGSARDRTLSLTYTFLQSYALQLAHLVSTGTEDPARYPPYGKPDSTANLISLYWTPFGKDGSFTSKANLKIAATWFRFTRFNGTSNNIFGAPPGAPMLRASDLDAFTLSASVAF</sequence>
<evidence type="ECO:0000256" key="3">
    <source>
        <dbReference type="PROSITE-ProRule" id="PRU00433"/>
    </source>
</evidence>